<keyword evidence="3" id="KW-1185">Reference proteome</keyword>
<comment type="caution">
    <text evidence="2">The sequence shown here is derived from an EMBL/GenBank/DDBJ whole genome shotgun (WGS) entry which is preliminary data.</text>
</comment>
<evidence type="ECO:0000313" key="2">
    <source>
        <dbReference type="EMBL" id="CAH3170216.1"/>
    </source>
</evidence>
<proteinExistence type="predicted"/>
<reference evidence="2 3" key="1">
    <citation type="submission" date="2022-05" db="EMBL/GenBank/DDBJ databases">
        <authorList>
            <consortium name="Genoscope - CEA"/>
            <person name="William W."/>
        </authorList>
    </citation>
    <scope>NUCLEOTIDE SEQUENCE [LARGE SCALE GENOMIC DNA]</scope>
</reference>
<gene>
    <name evidence="2" type="ORF">PLOB_00010560</name>
</gene>
<protein>
    <submittedName>
        <fullName evidence="2">Uncharacterized protein</fullName>
    </submittedName>
</protein>
<sequence length="147" mass="15963">MSSPAGANTAPLEPNVVIANEVHDAVGVDDTDHVEFDLDELKEQLGIDSILEKLNDLAAKFCSEKSRTEYSGSEAHNSKSSSETAEGVFDPSAAVVSHEVASTNEPHEEEFKFPSVFEETESFGPEVAEVIAQRVNDAFKKKPWIPS</sequence>
<feature type="region of interest" description="Disordered" evidence="1">
    <location>
        <begin position="66"/>
        <end position="111"/>
    </location>
</feature>
<name>A0ABN8QVN2_9CNID</name>
<evidence type="ECO:0000256" key="1">
    <source>
        <dbReference type="SAM" id="MobiDB-lite"/>
    </source>
</evidence>
<dbReference type="EMBL" id="CALNXK010000154">
    <property type="protein sequence ID" value="CAH3170216.1"/>
    <property type="molecule type" value="Genomic_DNA"/>
</dbReference>
<feature type="compositionally biased region" description="Polar residues" evidence="1">
    <location>
        <begin position="69"/>
        <end position="84"/>
    </location>
</feature>
<dbReference type="Proteomes" id="UP001159405">
    <property type="component" value="Unassembled WGS sequence"/>
</dbReference>
<evidence type="ECO:0000313" key="3">
    <source>
        <dbReference type="Proteomes" id="UP001159405"/>
    </source>
</evidence>
<accession>A0ABN8QVN2</accession>
<organism evidence="2 3">
    <name type="scientific">Porites lobata</name>
    <dbReference type="NCBI Taxonomy" id="104759"/>
    <lineage>
        <taxon>Eukaryota</taxon>
        <taxon>Metazoa</taxon>
        <taxon>Cnidaria</taxon>
        <taxon>Anthozoa</taxon>
        <taxon>Hexacorallia</taxon>
        <taxon>Scleractinia</taxon>
        <taxon>Fungiina</taxon>
        <taxon>Poritidae</taxon>
        <taxon>Porites</taxon>
    </lineage>
</organism>